<protein>
    <submittedName>
        <fullName evidence="1">Uncharacterized protein</fullName>
    </submittedName>
</protein>
<keyword evidence="2" id="KW-1185">Reference proteome</keyword>
<name>A0A1M6JIR3_9FLAO</name>
<dbReference type="AlphaFoldDB" id="A0A1M6JIR3"/>
<proteinExistence type="predicted"/>
<dbReference type="OrthoDB" id="1441720at2"/>
<reference evidence="1 2" key="1">
    <citation type="submission" date="2016-11" db="EMBL/GenBank/DDBJ databases">
        <authorList>
            <person name="Jaros S."/>
            <person name="Januszkiewicz K."/>
            <person name="Wedrychowicz H."/>
        </authorList>
    </citation>
    <scope>NUCLEOTIDE SEQUENCE [LARGE SCALE GENOMIC DNA]</scope>
    <source>
        <strain evidence="1 2">CGMCC 1.8863</strain>
    </source>
</reference>
<dbReference type="RefSeq" id="WP_072765142.1">
    <property type="nucleotide sequence ID" value="NZ_FQYX01000022.1"/>
</dbReference>
<organism evidence="1 2">
    <name type="scientific">Arenibacter nanhaiticus</name>
    <dbReference type="NCBI Taxonomy" id="558155"/>
    <lineage>
        <taxon>Bacteria</taxon>
        <taxon>Pseudomonadati</taxon>
        <taxon>Bacteroidota</taxon>
        <taxon>Flavobacteriia</taxon>
        <taxon>Flavobacteriales</taxon>
        <taxon>Flavobacteriaceae</taxon>
        <taxon>Arenibacter</taxon>
    </lineage>
</organism>
<evidence type="ECO:0000313" key="1">
    <source>
        <dbReference type="EMBL" id="SHJ46502.1"/>
    </source>
</evidence>
<sequence length="173" mass="19408">MKKLVISLISLCTLGCDKDTQENILGDPTSIDIVTGMHIRSSRNSAPILLGNPNSNNKDNFIAFPNPPIGTLYISATSKISNVWIIPSMAKKSFQEIGFSEILTSDIYTENEIDSRSELRFPDQNATEIALPLERLKVGYYKVFIKKNDTLYWDNIYVSDGSIGIEKLIDSWK</sequence>
<evidence type="ECO:0000313" key="2">
    <source>
        <dbReference type="Proteomes" id="UP000184231"/>
    </source>
</evidence>
<dbReference type="EMBL" id="FQYX01000022">
    <property type="protein sequence ID" value="SHJ46502.1"/>
    <property type="molecule type" value="Genomic_DNA"/>
</dbReference>
<accession>A0A1M6JIR3</accession>
<dbReference type="Proteomes" id="UP000184231">
    <property type="component" value="Unassembled WGS sequence"/>
</dbReference>
<gene>
    <name evidence="1" type="ORF">SAMN04487911_12215</name>
</gene>